<sequence>MVNGIAYLFQAWIDHSNAINVVFDLLNPHDPHPVVGMVNVQQDLGIHATEFTPNVVHRSQDNYWEIEPANDWKFFWNT</sequence>
<protein>
    <submittedName>
        <fullName evidence="1">Uncharacterized protein</fullName>
    </submittedName>
</protein>
<dbReference type="VEuPathDB" id="FungiDB:FOMG_19118"/>
<proteinExistence type="predicted"/>
<dbReference type="Proteomes" id="UP000030703">
    <property type="component" value="Unassembled WGS sequence"/>
</dbReference>
<dbReference type="AlphaFoldDB" id="W9Z6B8"/>
<accession>W9Z6B8</accession>
<dbReference type="EMBL" id="JH659535">
    <property type="protein sequence ID" value="EXK24142.1"/>
    <property type="molecule type" value="Genomic_DNA"/>
</dbReference>
<gene>
    <name evidence="1" type="ORF">FOMG_19118</name>
</gene>
<evidence type="ECO:0000313" key="1">
    <source>
        <dbReference type="EMBL" id="EXK24142.1"/>
    </source>
</evidence>
<reference evidence="1" key="2">
    <citation type="submission" date="2012-05" db="EMBL/GenBank/DDBJ databases">
        <title>Annotation of the Genome Sequence of Fusarium oxysporum f. sp. melonis 26406.</title>
        <authorList>
            <consortium name="The Broad Institute Genomics Platform"/>
            <person name="Ma L.-J."/>
            <person name="Corby-Kistler H."/>
            <person name="Broz K."/>
            <person name="Gale L.R."/>
            <person name="Jonkers W."/>
            <person name="O'Donnell K."/>
            <person name="Ploetz R."/>
            <person name="Steinberg C."/>
            <person name="Schwartz D.C."/>
            <person name="VanEtten H."/>
            <person name="Zhou S."/>
            <person name="Young S.K."/>
            <person name="Zeng Q."/>
            <person name="Gargeya S."/>
            <person name="Fitzgerald M."/>
            <person name="Abouelleil A."/>
            <person name="Alvarado L."/>
            <person name="Chapman S.B."/>
            <person name="Gainer-Dewar J."/>
            <person name="Goldberg J."/>
            <person name="Griggs A."/>
            <person name="Gujja S."/>
            <person name="Hansen M."/>
            <person name="Howarth C."/>
            <person name="Imamovic A."/>
            <person name="Ireland A."/>
            <person name="Larimer J."/>
            <person name="McCowan C."/>
            <person name="Murphy C."/>
            <person name="Pearson M."/>
            <person name="Poon T.W."/>
            <person name="Priest M."/>
            <person name="Roberts A."/>
            <person name="Saif S."/>
            <person name="Shea T."/>
            <person name="Sykes S."/>
            <person name="Wortman J."/>
            <person name="Nusbaum C."/>
            <person name="Birren B."/>
        </authorList>
    </citation>
    <scope>NUCLEOTIDE SEQUENCE</scope>
    <source>
        <strain evidence="1">26406</strain>
    </source>
</reference>
<reference evidence="1" key="1">
    <citation type="submission" date="2012-04" db="EMBL/GenBank/DDBJ databases">
        <title>The Genome Sequence of Fusarium oxysporum melonis.</title>
        <authorList>
            <consortium name="The Broad Institute Genome Sequencing Platform"/>
            <person name="Ma L.-J."/>
            <person name="Gale L.R."/>
            <person name="Schwartz D.C."/>
            <person name="Zhou S."/>
            <person name="Corby-Kistler H."/>
            <person name="Young S.K."/>
            <person name="Zeng Q."/>
            <person name="Gargeya S."/>
            <person name="Fitzgerald M."/>
            <person name="Haas B."/>
            <person name="Abouelleil A."/>
            <person name="Alvarado L."/>
            <person name="Arachchi H.M."/>
            <person name="Berlin A."/>
            <person name="Brown A."/>
            <person name="Chapman S.B."/>
            <person name="Chen Z."/>
            <person name="Dunbar C."/>
            <person name="Freedman E."/>
            <person name="Gearin G."/>
            <person name="Goldberg J."/>
            <person name="Griggs A."/>
            <person name="Gujja S."/>
            <person name="Heiman D."/>
            <person name="Howarth C."/>
            <person name="Larson L."/>
            <person name="Lui A."/>
            <person name="MacDonald P.J.P."/>
            <person name="Montmayeur A."/>
            <person name="Murphy C."/>
            <person name="Neiman D."/>
            <person name="Pearson M."/>
            <person name="Priest M."/>
            <person name="Roberts A."/>
            <person name="Saif S."/>
            <person name="Shea T."/>
            <person name="Shenoy N."/>
            <person name="Sisk P."/>
            <person name="Stolte C."/>
            <person name="Sykes S."/>
            <person name="Wortman J."/>
            <person name="Nusbaum C."/>
            <person name="Birren B."/>
        </authorList>
    </citation>
    <scope>NUCLEOTIDE SEQUENCE</scope>
    <source>
        <strain evidence="1">26406</strain>
    </source>
</reference>
<name>W9Z6B8_FUSOX</name>
<dbReference type="HOGENOM" id="CLU_2622126_0_0_1"/>
<organism evidence="1">
    <name type="scientific">Fusarium oxysporum f. sp. melonis 26406</name>
    <dbReference type="NCBI Taxonomy" id="1089452"/>
    <lineage>
        <taxon>Eukaryota</taxon>
        <taxon>Fungi</taxon>
        <taxon>Dikarya</taxon>
        <taxon>Ascomycota</taxon>
        <taxon>Pezizomycotina</taxon>
        <taxon>Sordariomycetes</taxon>
        <taxon>Hypocreomycetidae</taxon>
        <taxon>Hypocreales</taxon>
        <taxon>Nectriaceae</taxon>
        <taxon>Fusarium</taxon>
        <taxon>Fusarium oxysporum species complex</taxon>
    </lineage>
</organism>